<gene>
    <name evidence="4" type="ORF">SAMN05421781_0604</name>
</gene>
<evidence type="ECO:0000256" key="2">
    <source>
        <dbReference type="SAM" id="MobiDB-lite"/>
    </source>
</evidence>
<dbReference type="Pfam" id="PF13365">
    <property type="entry name" value="Trypsin_2"/>
    <property type="match status" value="1"/>
</dbReference>
<dbReference type="PANTHER" id="PTHR43019">
    <property type="entry name" value="SERINE ENDOPROTEASE DEGS"/>
    <property type="match status" value="1"/>
</dbReference>
<dbReference type="InterPro" id="IPR001940">
    <property type="entry name" value="Peptidase_S1C"/>
</dbReference>
<evidence type="ECO:0000313" key="5">
    <source>
        <dbReference type="Proteomes" id="UP000199488"/>
    </source>
</evidence>
<feature type="transmembrane region" description="Helical" evidence="3">
    <location>
        <begin position="35"/>
        <end position="56"/>
    </location>
</feature>
<evidence type="ECO:0000256" key="3">
    <source>
        <dbReference type="SAM" id="Phobius"/>
    </source>
</evidence>
<dbReference type="GO" id="GO:0006508">
    <property type="term" value="P:proteolysis"/>
    <property type="evidence" value="ECO:0007669"/>
    <property type="project" value="InterPro"/>
</dbReference>
<dbReference type="PRINTS" id="PR00834">
    <property type="entry name" value="PROTEASES2C"/>
</dbReference>
<protein>
    <submittedName>
        <fullName evidence="4">Trypsin-like peptidase domain-containing protein</fullName>
    </submittedName>
</protein>
<evidence type="ECO:0000256" key="1">
    <source>
        <dbReference type="ARBA" id="ARBA00022825"/>
    </source>
</evidence>
<dbReference type="RefSeq" id="WP_091610963.1">
    <property type="nucleotide sequence ID" value="NZ_FNNC01000001.1"/>
</dbReference>
<dbReference type="GO" id="GO:0004252">
    <property type="term" value="F:serine-type endopeptidase activity"/>
    <property type="evidence" value="ECO:0007669"/>
    <property type="project" value="InterPro"/>
</dbReference>
<keyword evidence="3" id="KW-0472">Membrane</keyword>
<dbReference type="PANTHER" id="PTHR43019:SF23">
    <property type="entry name" value="PROTEASE DO-LIKE 5, CHLOROPLASTIC"/>
    <property type="match status" value="1"/>
</dbReference>
<keyword evidence="3" id="KW-1133">Transmembrane helix</keyword>
<evidence type="ECO:0000313" key="4">
    <source>
        <dbReference type="EMBL" id="SDW14639.1"/>
    </source>
</evidence>
<dbReference type="AlphaFoldDB" id="A0A1H2R7I6"/>
<dbReference type="EMBL" id="FNNC01000001">
    <property type="protein sequence ID" value="SDW14639.1"/>
    <property type="molecule type" value="Genomic_DNA"/>
</dbReference>
<dbReference type="SUPFAM" id="SSF50494">
    <property type="entry name" value="Trypsin-like serine proteases"/>
    <property type="match status" value="1"/>
</dbReference>
<feature type="compositionally biased region" description="Basic and acidic residues" evidence="2">
    <location>
        <begin position="1"/>
        <end position="13"/>
    </location>
</feature>
<dbReference type="Proteomes" id="UP000199488">
    <property type="component" value="Unassembled WGS sequence"/>
</dbReference>
<dbReference type="InterPro" id="IPR043504">
    <property type="entry name" value="Peptidase_S1_PA_chymotrypsin"/>
</dbReference>
<keyword evidence="1" id="KW-0720">Serine protease</keyword>
<dbReference type="STRING" id="1122204.SAMN05421781_0604"/>
<dbReference type="OrthoDB" id="9766361at2"/>
<name>A0A1H2R7I6_9BACI</name>
<sequence length="256" mass="27920">MRRDEERYERLEGEPDPEDFEPGPPRKPKKKRRGLFRVIAVLMAGMLVFQSAYYLIDTFRLDAWSFLTASYQLSKQEDVQQWQEAVTKIQAVENGESSFGTGFFVEDASVFITNYHVVEGADSVAVETEEGNLAEAAVEAVDTQGDLAVVTLKEQWKGGGVTLADTSASADPDVIVIGNPLGFSDVANRGDIIEREDDRLVLDAPVFNGSSGSPVLTEAGEVAGVVFASSSQQGKRYGLAVPVERVHELIAQSEND</sequence>
<keyword evidence="1" id="KW-0645">Protease</keyword>
<keyword evidence="5" id="KW-1185">Reference proteome</keyword>
<keyword evidence="3" id="KW-0812">Transmembrane</keyword>
<dbReference type="InterPro" id="IPR009003">
    <property type="entry name" value="Peptidase_S1_PA"/>
</dbReference>
<keyword evidence="1" id="KW-0378">Hydrolase</keyword>
<proteinExistence type="predicted"/>
<feature type="region of interest" description="Disordered" evidence="2">
    <location>
        <begin position="1"/>
        <end position="30"/>
    </location>
</feature>
<accession>A0A1H2R7I6</accession>
<organism evidence="4 5">
    <name type="scientific">Marinococcus luteus</name>
    <dbReference type="NCBI Taxonomy" id="1122204"/>
    <lineage>
        <taxon>Bacteria</taxon>
        <taxon>Bacillati</taxon>
        <taxon>Bacillota</taxon>
        <taxon>Bacilli</taxon>
        <taxon>Bacillales</taxon>
        <taxon>Bacillaceae</taxon>
        <taxon>Marinococcus</taxon>
    </lineage>
</organism>
<reference evidence="4 5" key="1">
    <citation type="submission" date="2016-10" db="EMBL/GenBank/DDBJ databases">
        <authorList>
            <person name="de Groot N.N."/>
        </authorList>
    </citation>
    <scope>NUCLEOTIDE SEQUENCE [LARGE SCALE GENOMIC DNA]</scope>
    <source>
        <strain evidence="4 5">DSM 23126</strain>
    </source>
</reference>
<dbReference type="Gene3D" id="2.40.10.10">
    <property type="entry name" value="Trypsin-like serine proteases"/>
    <property type="match status" value="2"/>
</dbReference>